<evidence type="ECO:0000313" key="3">
    <source>
        <dbReference type="EMBL" id="CAH1789230.1"/>
    </source>
</evidence>
<sequence length="723" mass="82114">MFSSLETLNTSFDHNNLATDRDHACAVVLFPISKIVKTQLWILKLVIMAVNQAAVCALLLSVTMVMAADPATAAKFVCDLIVPPEVQNINKSIPIIGTKFEVTVEANFRKKGGDEQMIAHEYYDYANNKAAVHIIRGGKKLIYIYNFQQKELYKIKEEKTCETSDLTREEQMGFNVFNFTVTGNTSYVKSVSDLFNFGDAYNETYMGETVVRGIPVDHWASCVTWIKGDAHFKLDYYFTKEGYHGPHAFKGQIPVRATIEGDSLTEGETTRHNFTHVYEFVNFKAGPIDRYEEVFQPPEGVICVRKRSKPRPILPAGFSLEIEQIDSYEAGPVVVLNRQYFFDFKNQLMRMDERPSKYYGEKYYKEFNNSDRLSIIHDYNTGHEYIIDQVLENCTIRNITDGEDVHKSSSNPLLVSMKAGYELFNLNMYTFSYAGQRQYRSVLCDIWIVSFSPAGTTDESAYGNYKKIRYEVYFLADNWTSDMLLANQSEHVLVAIRMKGTAKRDKHTGDFDIFMNIFSYRVTAPSIDVFDIDSCVNYSSSNPEINYKHLVFTLPVRQSRLLSLRQHNVVPAVRKAIAMAAQVSGIRVNDIFFMKAGDYVDTWFTLLAPPKTQGDVAVEVTSLDKAYKNLQEVIASQEGLKIRVKYKAPDQSLSFTVAKDSLKTDKEKFDPRSNNDLCQMSGYTGGAMAGLAFAMILVGFIGGIGLGFYLWKRNTGIPYRLQE</sequence>
<dbReference type="Pfam" id="PF25898">
    <property type="entry name" value="LolA_2nd_metazoa"/>
    <property type="match status" value="2"/>
</dbReference>
<proteinExistence type="predicted"/>
<dbReference type="Pfam" id="PF25899">
    <property type="entry name" value="DUF7959"/>
    <property type="match status" value="1"/>
</dbReference>
<dbReference type="OrthoDB" id="5983572at2759"/>
<dbReference type="AlphaFoldDB" id="A0A8J1XS27"/>
<evidence type="ECO:0000313" key="4">
    <source>
        <dbReference type="Proteomes" id="UP000749559"/>
    </source>
</evidence>
<feature type="domain" description="LolA-like" evidence="1">
    <location>
        <begin position="298"/>
        <end position="536"/>
    </location>
</feature>
<dbReference type="PANTHER" id="PTHR36902">
    <property type="entry name" value="ENRICHED IN SURFACE-LABELED PROTEOME PROTEIN 9"/>
    <property type="match status" value="1"/>
</dbReference>
<dbReference type="Proteomes" id="UP000749559">
    <property type="component" value="Unassembled WGS sequence"/>
</dbReference>
<dbReference type="InterPro" id="IPR058831">
    <property type="entry name" value="LolA-like_dom_2nd"/>
</dbReference>
<organism evidence="3 4">
    <name type="scientific">Owenia fusiformis</name>
    <name type="common">Polychaete worm</name>
    <dbReference type="NCBI Taxonomy" id="6347"/>
    <lineage>
        <taxon>Eukaryota</taxon>
        <taxon>Metazoa</taxon>
        <taxon>Spiralia</taxon>
        <taxon>Lophotrochozoa</taxon>
        <taxon>Annelida</taxon>
        <taxon>Polychaeta</taxon>
        <taxon>Sedentaria</taxon>
        <taxon>Canalipalpata</taxon>
        <taxon>Sabellida</taxon>
        <taxon>Oweniida</taxon>
        <taxon>Oweniidae</taxon>
        <taxon>Owenia</taxon>
    </lineage>
</organism>
<feature type="domain" description="LolA-like" evidence="1">
    <location>
        <begin position="88"/>
        <end position="289"/>
    </location>
</feature>
<dbReference type="PANTHER" id="PTHR36902:SF1">
    <property type="entry name" value="ENRICHED IN SURFACE-LABELED PROTEOME PROTEIN 9"/>
    <property type="match status" value="1"/>
</dbReference>
<feature type="domain" description="DUF7959" evidence="2">
    <location>
        <begin position="567"/>
        <end position="664"/>
    </location>
</feature>
<keyword evidence="4" id="KW-1185">Reference proteome</keyword>
<accession>A0A8J1XS27</accession>
<gene>
    <name evidence="3" type="ORF">OFUS_LOCUS14630</name>
</gene>
<dbReference type="InterPro" id="IPR058265">
    <property type="entry name" value="DUF7959"/>
</dbReference>
<dbReference type="EMBL" id="CAIIXF020000007">
    <property type="protein sequence ID" value="CAH1789230.1"/>
    <property type="molecule type" value="Genomic_DNA"/>
</dbReference>
<name>A0A8J1XS27_OWEFU</name>
<evidence type="ECO:0000259" key="1">
    <source>
        <dbReference type="Pfam" id="PF25898"/>
    </source>
</evidence>
<protein>
    <submittedName>
        <fullName evidence="3">Uncharacterized protein</fullName>
    </submittedName>
</protein>
<comment type="caution">
    <text evidence="3">The sequence shown here is derived from an EMBL/GenBank/DDBJ whole genome shotgun (WGS) entry which is preliminary data.</text>
</comment>
<reference evidence="3" key="1">
    <citation type="submission" date="2022-03" db="EMBL/GenBank/DDBJ databases">
        <authorList>
            <person name="Martin C."/>
        </authorList>
    </citation>
    <scope>NUCLEOTIDE SEQUENCE</scope>
</reference>
<evidence type="ECO:0000259" key="2">
    <source>
        <dbReference type="Pfam" id="PF25899"/>
    </source>
</evidence>